<dbReference type="Proteomes" id="UP000053593">
    <property type="component" value="Unassembled WGS sequence"/>
</dbReference>
<keyword evidence="3" id="KW-1185">Reference proteome</keyword>
<feature type="signal peptide" evidence="1">
    <location>
        <begin position="1"/>
        <end position="19"/>
    </location>
</feature>
<name>A0A0D0CIF1_9AGAR</name>
<dbReference type="EMBL" id="KN834787">
    <property type="protein sequence ID" value="KIK58067.1"/>
    <property type="molecule type" value="Genomic_DNA"/>
</dbReference>
<dbReference type="AlphaFoldDB" id="A0A0D0CIF1"/>
<reference evidence="2 3" key="1">
    <citation type="submission" date="2014-04" db="EMBL/GenBank/DDBJ databases">
        <title>Evolutionary Origins and Diversification of the Mycorrhizal Mutualists.</title>
        <authorList>
            <consortium name="DOE Joint Genome Institute"/>
            <consortium name="Mycorrhizal Genomics Consortium"/>
            <person name="Kohler A."/>
            <person name="Kuo A."/>
            <person name="Nagy L.G."/>
            <person name="Floudas D."/>
            <person name="Copeland A."/>
            <person name="Barry K.W."/>
            <person name="Cichocki N."/>
            <person name="Veneault-Fourrey C."/>
            <person name="LaButti K."/>
            <person name="Lindquist E.A."/>
            <person name="Lipzen A."/>
            <person name="Lundell T."/>
            <person name="Morin E."/>
            <person name="Murat C."/>
            <person name="Riley R."/>
            <person name="Ohm R."/>
            <person name="Sun H."/>
            <person name="Tunlid A."/>
            <person name="Henrissat B."/>
            <person name="Grigoriev I.V."/>
            <person name="Hibbett D.S."/>
            <person name="Martin F."/>
        </authorList>
    </citation>
    <scope>NUCLEOTIDE SEQUENCE [LARGE SCALE GENOMIC DNA]</scope>
    <source>
        <strain evidence="2 3">FD-317 M1</strain>
    </source>
</reference>
<evidence type="ECO:0000313" key="3">
    <source>
        <dbReference type="Proteomes" id="UP000053593"/>
    </source>
</evidence>
<keyword evidence="1" id="KW-0732">Signal</keyword>
<feature type="chain" id="PRO_5002208418" evidence="1">
    <location>
        <begin position="20"/>
        <end position="89"/>
    </location>
</feature>
<gene>
    <name evidence="2" type="ORF">GYMLUDRAFT_98287</name>
</gene>
<evidence type="ECO:0000313" key="2">
    <source>
        <dbReference type="EMBL" id="KIK58067.1"/>
    </source>
</evidence>
<accession>A0A0D0CIF1</accession>
<protein>
    <submittedName>
        <fullName evidence="2">Unplaced genomic scaffold GYMLUscaffold_39, whole genome shotgun sequence</fullName>
    </submittedName>
</protein>
<proteinExistence type="predicted"/>
<evidence type="ECO:0000256" key="1">
    <source>
        <dbReference type="SAM" id="SignalP"/>
    </source>
</evidence>
<sequence length="89" mass="10221">MWIMEGFYVTLAFFPFLTCQVMLQASRHSSHSTNSIPLTPSARLESPFLVPYFSRPCQSSLNLSSYVIFDLFDEYPCSSFSSFCLRPML</sequence>
<dbReference type="HOGENOM" id="CLU_2454957_0_0_1"/>
<organism evidence="2 3">
    <name type="scientific">Collybiopsis luxurians FD-317 M1</name>
    <dbReference type="NCBI Taxonomy" id="944289"/>
    <lineage>
        <taxon>Eukaryota</taxon>
        <taxon>Fungi</taxon>
        <taxon>Dikarya</taxon>
        <taxon>Basidiomycota</taxon>
        <taxon>Agaricomycotina</taxon>
        <taxon>Agaricomycetes</taxon>
        <taxon>Agaricomycetidae</taxon>
        <taxon>Agaricales</taxon>
        <taxon>Marasmiineae</taxon>
        <taxon>Omphalotaceae</taxon>
        <taxon>Collybiopsis</taxon>
        <taxon>Collybiopsis luxurians</taxon>
    </lineage>
</organism>